<organism evidence="2 3">
    <name type="scientific">Vibrio tapetis subsp. tapetis</name>
    <dbReference type="NCBI Taxonomy" id="1671868"/>
    <lineage>
        <taxon>Bacteria</taxon>
        <taxon>Pseudomonadati</taxon>
        <taxon>Pseudomonadota</taxon>
        <taxon>Gammaproteobacteria</taxon>
        <taxon>Vibrionales</taxon>
        <taxon>Vibrionaceae</taxon>
        <taxon>Vibrio</taxon>
    </lineage>
</organism>
<evidence type="ECO:0000259" key="1">
    <source>
        <dbReference type="PROSITE" id="PS50075"/>
    </source>
</evidence>
<dbReference type="SUPFAM" id="SSF47336">
    <property type="entry name" value="ACP-like"/>
    <property type="match status" value="1"/>
</dbReference>
<dbReference type="SUPFAM" id="SSF56801">
    <property type="entry name" value="Acetyl-CoA synthetase-like"/>
    <property type="match status" value="1"/>
</dbReference>
<gene>
    <name evidence="2" type="ORF">VTAP4600_B0236</name>
</gene>
<dbReference type="SUPFAM" id="SSF52777">
    <property type="entry name" value="CoA-dependent acyltransferases"/>
    <property type="match status" value="2"/>
</dbReference>
<dbReference type="RefSeq" id="WP_102524227.1">
    <property type="nucleotide sequence ID" value="NZ_LT960612.1"/>
</dbReference>
<dbReference type="Gene3D" id="3.30.559.30">
    <property type="entry name" value="Nonribosomal peptide synthetase, condensation domain"/>
    <property type="match status" value="1"/>
</dbReference>
<dbReference type="PANTHER" id="PTHR45398">
    <property type="match status" value="1"/>
</dbReference>
<dbReference type="Proteomes" id="UP000235828">
    <property type="component" value="Chromosome B"/>
</dbReference>
<dbReference type="Gene3D" id="1.10.1200.10">
    <property type="entry name" value="ACP-like"/>
    <property type="match status" value="1"/>
</dbReference>
<sequence length="1077" mass="120067">MSTIDIQQLNTEQLNALIKKAKAKTRSVNKARSTERKLGESYPVSPSQQSVWLVSQDAKASAAYNITMHLLVKGPLDLTKLGHALEGVIQRHATLRTGYRFDSNLGQAVQFLCEAESKPLNVQRFDDVSDWLERASCQNNQPLDFQQGEVYRTTVAKLNEQEHILSLEFHHIAFDGWSTGILLDELRAFYLEQQQDLDVITKDYIDVAGMSQEIASKDALNYWQQKLSNAPVTRLPADVLPSLDTKAFQGAVVRHNLPDSLASALSARGQALGMSNFMLFSAALQYLVGRYNDTQESVIGSYVSGRDKTESQSLIGCFVNNIVLRQAWCESDNLHAFLDISKRTGLEALANQSAPFPEVVKSVGWQSEGHPIYQIGLVMQPEQVSLDSWGELEIRALEAESSYAHMDLEIYVWPKGDAFELVLNYDSSRYTKQRIQWLADHYEQVLRSFATAPLEQPLQSVEIVTVQEQEILNTLDRRKTDQPDMLSELAARLDSISDSYTAMVIDGQVTSYGSLKQRISLWLETFRSRQLQRGERVAFWGERGLEQQAVLAACSVFGVAYVPLDRSLPEVRCQQIINDACPTLLIFEEGEQPAVEFSTQAEILTQDALAKTVSNFTSMIQTIEPRTSFEEFAVLYTSGTTGLPKGVSISVGAANARLNFARNTLTTLPSDRVLQRTPLGFVDALWEVLDTIMTGATSIVAQNHEVASGSLLAELVNTQQVSKLYAVPSLLRMLCMGNHVFPTLRHVYSTAEPFSLTLLSEVQETFPEADVFNLYGSTEVNDIAWHKVCVESVMSGYLGQIVEGARIEIVDQFGRLMPIGCPGEIELTGQQKLLGYTHHQTPAEESDNGQQGAFKMRDLAAVLPSGQVRLIGRKDGMVKIRGNRVEVLEVQMNLRESTGDSGAVVYFSHQYSALIGCWRGSNSPQSTREQLLERLPAYMVPSQLYCLSQIPLLPHGKVNMPALEQLVEAERSLIESQAPAEKTEHEQALEDIYAGVLQVNACDIDKNVFDLGFSSLELNQVQHQVMTTLDKAVDVVTLLKYPTIRSLAQYLFGSKDLSTNKPARRGQRTSRVRRRTK</sequence>
<dbReference type="InterPro" id="IPR036736">
    <property type="entry name" value="ACP-like_sf"/>
</dbReference>
<protein>
    <recommendedName>
        <fullName evidence="1">Carrier domain-containing protein</fullName>
    </recommendedName>
</protein>
<dbReference type="Pfam" id="PF00550">
    <property type="entry name" value="PP-binding"/>
    <property type="match status" value="1"/>
</dbReference>
<proteinExistence type="predicted"/>
<dbReference type="AlphaFoldDB" id="A0A2N8ZIW7"/>
<name>A0A2N8ZIW7_9VIBR</name>
<dbReference type="Gene3D" id="3.30.300.30">
    <property type="match status" value="1"/>
</dbReference>
<dbReference type="EMBL" id="LT960612">
    <property type="protein sequence ID" value="SON51847.1"/>
    <property type="molecule type" value="Genomic_DNA"/>
</dbReference>
<accession>A0A2N8ZIW7</accession>
<dbReference type="Pfam" id="PF00501">
    <property type="entry name" value="AMP-binding"/>
    <property type="match status" value="1"/>
</dbReference>
<dbReference type="OrthoDB" id="9757559at2"/>
<keyword evidence="3" id="KW-1185">Reference proteome</keyword>
<dbReference type="InterPro" id="IPR001242">
    <property type="entry name" value="Condensation_dom"/>
</dbReference>
<dbReference type="Pfam" id="PF00668">
    <property type="entry name" value="Condensation"/>
    <property type="match status" value="1"/>
</dbReference>
<dbReference type="Gene3D" id="3.30.559.10">
    <property type="entry name" value="Chloramphenicol acetyltransferase-like domain"/>
    <property type="match status" value="1"/>
</dbReference>
<feature type="domain" description="Carrier" evidence="1">
    <location>
        <begin position="980"/>
        <end position="1055"/>
    </location>
</feature>
<dbReference type="PROSITE" id="PS00455">
    <property type="entry name" value="AMP_BINDING"/>
    <property type="match status" value="1"/>
</dbReference>
<dbReference type="GO" id="GO:0003824">
    <property type="term" value="F:catalytic activity"/>
    <property type="evidence" value="ECO:0007669"/>
    <property type="project" value="InterPro"/>
</dbReference>
<dbReference type="InterPro" id="IPR020845">
    <property type="entry name" value="AMP-binding_CS"/>
</dbReference>
<dbReference type="InterPro" id="IPR045851">
    <property type="entry name" value="AMP-bd_C_sf"/>
</dbReference>
<evidence type="ECO:0000313" key="2">
    <source>
        <dbReference type="EMBL" id="SON51847.1"/>
    </source>
</evidence>
<dbReference type="InterPro" id="IPR000873">
    <property type="entry name" value="AMP-dep_synth/lig_dom"/>
</dbReference>
<dbReference type="KEGG" id="vta:B0236"/>
<dbReference type="InterPro" id="IPR009081">
    <property type="entry name" value="PP-bd_ACP"/>
</dbReference>
<evidence type="ECO:0000313" key="3">
    <source>
        <dbReference type="Proteomes" id="UP000235828"/>
    </source>
</evidence>
<dbReference type="PANTHER" id="PTHR45398:SF1">
    <property type="entry name" value="ENZYME, PUTATIVE (JCVI)-RELATED"/>
    <property type="match status" value="1"/>
</dbReference>
<reference evidence="2 3" key="1">
    <citation type="submission" date="2017-10" db="EMBL/GenBank/DDBJ databases">
        <authorList>
            <person name="Banno H."/>
            <person name="Chua N.-H."/>
        </authorList>
    </citation>
    <scope>NUCLEOTIDE SEQUENCE [LARGE SCALE GENOMIC DNA]</scope>
    <source>
        <strain evidence="2">Vibrio tapetis CECT4600</strain>
    </source>
</reference>
<dbReference type="Gene3D" id="3.40.50.12780">
    <property type="entry name" value="N-terminal domain of ligase-like"/>
    <property type="match status" value="1"/>
</dbReference>
<dbReference type="PROSITE" id="PS50075">
    <property type="entry name" value="CARRIER"/>
    <property type="match status" value="1"/>
</dbReference>
<dbReference type="InterPro" id="IPR023213">
    <property type="entry name" value="CAT-like_dom_sf"/>
</dbReference>
<dbReference type="InterPro" id="IPR042099">
    <property type="entry name" value="ANL_N_sf"/>
</dbReference>